<dbReference type="EMBL" id="JAULSW010000001">
    <property type="protein sequence ID" value="KAK3393697.1"/>
    <property type="molecule type" value="Genomic_DNA"/>
</dbReference>
<dbReference type="AlphaFoldDB" id="A0AAE0U7I1"/>
<sequence>MIFTRRSFRSWDQGSIRDFTTAIFPVQGENGQNRIELDTNFNARNLNVIGGLRVEFTDNLLDHLGMVDTEGETTVMIFHHASLLMNTEHSLFPVGFVDETLQTLAMLFPQNEWTKDEDPSVLGCGQLNMTHIDAYQF</sequence>
<gene>
    <name evidence="1" type="ORF">B0H63DRAFT_443918</name>
</gene>
<name>A0AAE0U7I1_9PEZI</name>
<evidence type="ECO:0000313" key="1">
    <source>
        <dbReference type="EMBL" id="KAK3393697.1"/>
    </source>
</evidence>
<reference evidence="1" key="2">
    <citation type="submission" date="2023-06" db="EMBL/GenBank/DDBJ databases">
        <authorList>
            <consortium name="Lawrence Berkeley National Laboratory"/>
            <person name="Haridas S."/>
            <person name="Hensen N."/>
            <person name="Bonometti L."/>
            <person name="Westerberg I."/>
            <person name="Brannstrom I.O."/>
            <person name="Guillou S."/>
            <person name="Cros-Aarteil S."/>
            <person name="Calhoun S."/>
            <person name="Kuo A."/>
            <person name="Mondo S."/>
            <person name="Pangilinan J."/>
            <person name="Riley R."/>
            <person name="LaButti K."/>
            <person name="Andreopoulos B."/>
            <person name="Lipzen A."/>
            <person name="Chen C."/>
            <person name="Yanf M."/>
            <person name="Daum C."/>
            <person name="Ng V."/>
            <person name="Clum A."/>
            <person name="Steindorff A."/>
            <person name="Ohm R."/>
            <person name="Martin F."/>
            <person name="Silar P."/>
            <person name="Natvig D."/>
            <person name="Lalanne C."/>
            <person name="Gautier V."/>
            <person name="Ament-velasquez S.L."/>
            <person name="Kruys A."/>
            <person name="Hutchinson M.I."/>
            <person name="Powell A.J."/>
            <person name="Barry K."/>
            <person name="Miller A.N."/>
            <person name="Grigoriev I.V."/>
            <person name="Debuchy R."/>
            <person name="Gladieux P."/>
            <person name="Thoren M.H."/>
            <person name="Johannesson H."/>
        </authorList>
    </citation>
    <scope>NUCLEOTIDE SEQUENCE</scope>
    <source>
        <strain evidence="1">CBS 232.78</strain>
    </source>
</reference>
<evidence type="ECO:0000313" key="2">
    <source>
        <dbReference type="Proteomes" id="UP001285441"/>
    </source>
</evidence>
<accession>A0AAE0U7I1</accession>
<organism evidence="1 2">
    <name type="scientific">Podospora didyma</name>
    <dbReference type="NCBI Taxonomy" id="330526"/>
    <lineage>
        <taxon>Eukaryota</taxon>
        <taxon>Fungi</taxon>
        <taxon>Dikarya</taxon>
        <taxon>Ascomycota</taxon>
        <taxon>Pezizomycotina</taxon>
        <taxon>Sordariomycetes</taxon>
        <taxon>Sordariomycetidae</taxon>
        <taxon>Sordariales</taxon>
        <taxon>Podosporaceae</taxon>
        <taxon>Podospora</taxon>
    </lineage>
</organism>
<keyword evidence="2" id="KW-1185">Reference proteome</keyword>
<reference evidence="1" key="1">
    <citation type="journal article" date="2023" name="Mol. Phylogenet. Evol.">
        <title>Genome-scale phylogeny and comparative genomics of the fungal order Sordariales.</title>
        <authorList>
            <person name="Hensen N."/>
            <person name="Bonometti L."/>
            <person name="Westerberg I."/>
            <person name="Brannstrom I.O."/>
            <person name="Guillou S."/>
            <person name="Cros-Aarteil S."/>
            <person name="Calhoun S."/>
            <person name="Haridas S."/>
            <person name="Kuo A."/>
            <person name="Mondo S."/>
            <person name="Pangilinan J."/>
            <person name="Riley R."/>
            <person name="LaButti K."/>
            <person name="Andreopoulos B."/>
            <person name="Lipzen A."/>
            <person name="Chen C."/>
            <person name="Yan M."/>
            <person name="Daum C."/>
            <person name="Ng V."/>
            <person name="Clum A."/>
            <person name="Steindorff A."/>
            <person name="Ohm R.A."/>
            <person name="Martin F."/>
            <person name="Silar P."/>
            <person name="Natvig D.O."/>
            <person name="Lalanne C."/>
            <person name="Gautier V."/>
            <person name="Ament-Velasquez S.L."/>
            <person name="Kruys A."/>
            <person name="Hutchinson M.I."/>
            <person name="Powell A.J."/>
            <person name="Barry K."/>
            <person name="Miller A.N."/>
            <person name="Grigoriev I.V."/>
            <person name="Debuchy R."/>
            <person name="Gladieux P."/>
            <person name="Hiltunen Thoren M."/>
            <person name="Johannesson H."/>
        </authorList>
    </citation>
    <scope>NUCLEOTIDE SEQUENCE</scope>
    <source>
        <strain evidence="1">CBS 232.78</strain>
    </source>
</reference>
<protein>
    <submittedName>
        <fullName evidence="1">Uncharacterized protein</fullName>
    </submittedName>
</protein>
<proteinExistence type="predicted"/>
<dbReference type="Proteomes" id="UP001285441">
    <property type="component" value="Unassembled WGS sequence"/>
</dbReference>
<comment type="caution">
    <text evidence="1">The sequence shown here is derived from an EMBL/GenBank/DDBJ whole genome shotgun (WGS) entry which is preliminary data.</text>
</comment>